<evidence type="ECO:0000313" key="5">
    <source>
        <dbReference type="EMBL" id="OGI59198.1"/>
    </source>
</evidence>
<dbReference type="GO" id="GO:0005829">
    <property type="term" value="C:cytosol"/>
    <property type="evidence" value="ECO:0007669"/>
    <property type="project" value="TreeGrafter"/>
</dbReference>
<comment type="caution">
    <text evidence="5">The sequence shown here is derived from an EMBL/GenBank/DDBJ whole genome shotgun (WGS) entry which is preliminary data.</text>
</comment>
<feature type="non-terminal residue" evidence="5">
    <location>
        <position position="210"/>
    </location>
</feature>
<dbReference type="GO" id="GO:0006430">
    <property type="term" value="P:lysyl-tRNA aminoacylation"/>
    <property type="evidence" value="ECO:0007669"/>
    <property type="project" value="TreeGrafter"/>
</dbReference>
<name>A0A1F6UPD4_9PROT</name>
<evidence type="ECO:0000256" key="3">
    <source>
        <dbReference type="ARBA" id="ARBA00022840"/>
    </source>
</evidence>
<dbReference type="Pfam" id="PF00152">
    <property type="entry name" value="tRNA-synt_2"/>
    <property type="match status" value="1"/>
</dbReference>
<proteinExistence type="predicted"/>
<dbReference type="EMBL" id="MFSV01000006">
    <property type="protein sequence ID" value="OGI59198.1"/>
    <property type="molecule type" value="Genomic_DNA"/>
</dbReference>
<organism evidence="5 6">
    <name type="scientific">Candidatus Muproteobacteria bacterium RBG_19FT_COMBO_61_10</name>
    <dbReference type="NCBI Taxonomy" id="1817761"/>
    <lineage>
        <taxon>Bacteria</taxon>
        <taxon>Pseudomonadati</taxon>
        <taxon>Pseudomonadota</taxon>
        <taxon>Candidatus Muproteobacteria</taxon>
    </lineage>
</organism>
<dbReference type="PANTHER" id="PTHR42918">
    <property type="entry name" value="LYSYL-TRNA SYNTHETASE"/>
    <property type="match status" value="1"/>
</dbReference>
<evidence type="ECO:0000256" key="1">
    <source>
        <dbReference type="ARBA" id="ARBA00022598"/>
    </source>
</evidence>
<keyword evidence="2" id="KW-0547">Nucleotide-binding</keyword>
<dbReference type="SUPFAM" id="SSF55681">
    <property type="entry name" value="Class II aaRS and biotin synthetases"/>
    <property type="match status" value="1"/>
</dbReference>
<dbReference type="GO" id="GO:0005524">
    <property type="term" value="F:ATP binding"/>
    <property type="evidence" value="ECO:0007669"/>
    <property type="project" value="InterPro"/>
</dbReference>
<dbReference type="Gene3D" id="3.30.930.10">
    <property type="entry name" value="Bira Bifunctional Protein, Domain 2"/>
    <property type="match status" value="1"/>
</dbReference>
<dbReference type="GO" id="GO:0000049">
    <property type="term" value="F:tRNA binding"/>
    <property type="evidence" value="ECO:0007669"/>
    <property type="project" value="TreeGrafter"/>
</dbReference>
<feature type="domain" description="Aminoacyl-tRNA synthetase class II (D/K/N)" evidence="4">
    <location>
        <begin position="1"/>
        <end position="210"/>
    </location>
</feature>
<evidence type="ECO:0000256" key="2">
    <source>
        <dbReference type="ARBA" id="ARBA00022741"/>
    </source>
</evidence>
<dbReference type="AlphaFoldDB" id="A0A1F6UPD4"/>
<dbReference type="InterPro" id="IPR004364">
    <property type="entry name" value="Aa-tRNA-synt_II"/>
</dbReference>
<dbReference type="GO" id="GO:0004824">
    <property type="term" value="F:lysine-tRNA ligase activity"/>
    <property type="evidence" value="ECO:0007669"/>
    <property type="project" value="TreeGrafter"/>
</dbReference>
<reference evidence="5 6" key="1">
    <citation type="journal article" date="2016" name="Nat. Commun.">
        <title>Thousands of microbial genomes shed light on interconnected biogeochemical processes in an aquifer system.</title>
        <authorList>
            <person name="Anantharaman K."/>
            <person name="Brown C.T."/>
            <person name="Hug L.A."/>
            <person name="Sharon I."/>
            <person name="Castelle C.J."/>
            <person name="Probst A.J."/>
            <person name="Thomas B.C."/>
            <person name="Singh A."/>
            <person name="Wilkins M.J."/>
            <person name="Karaoz U."/>
            <person name="Brodie E.L."/>
            <person name="Williams K.H."/>
            <person name="Hubbard S.S."/>
            <person name="Banfield J.F."/>
        </authorList>
    </citation>
    <scope>NUCLEOTIDE SEQUENCE [LARGE SCALE GENOMIC DNA]</scope>
</reference>
<protein>
    <submittedName>
        <fullName evidence="5">EF-P lysine aminoacylase GenX</fullName>
    </submittedName>
</protein>
<dbReference type="Proteomes" id="UP000177950">
    <property type="component" value="Unassembled WGS sequence"/>
</dbReference>
<evidence type="ECO:0000259" key="4">
    <source>
        <dbReference type="Pfam" id="PF00152"/>
    </source>
</evidence>
<gene>
    <name evidence="5" type="ORF">A2V58_03935</name>
</gene>
<dbReference type="PANTHER" id="PTHR42918:SF6">
    <property type="entry name" value="ELONGATION FACTOR P--(R)-BETA-LYSINE LIGASE"/>
    <property type="match status" value="1"/>
</dbReference>
<dbReference type="InterPro" id="IPR045864">
    <property type="entry name" value="aa-tRNA-synth_II/BPL/LPL"/>
</dbReference>
<keyword evidence="1" id="KW-0436">Ligase</keyword>
<accession>A0A1F6UPD4</accession>
<feature type="non-terminal residue" evidence="5">
    <location>
        <position position="1"/>
    </location>
</feature>
<sequence>FQLCKVFRDAEAGRLHNPEFTLLEWYRPDYDHRQLMTEVAELVTHLLENRVPLGATQWMTYEDAFLRHTGLDPLSASGAQWAACARQHGIAATGLGPDALDGWRDLLLTHLIEPHLGQGRLTFLYDYPASQAALARLRPDKPAVAERFELYLHGVELANGFHELGDAGEQRRRFDADLARRQALGLAWVPPDEHLLAALEHGLPACAGVA</sequence>
<keyword evidence="3" id="KW-0067">ATP-binding</keyword>
<evidence type="ECO:0000313" key="6">
    <source>
        <dbReference type="Proteomes" id="UP000177950"/>
    </source>
</evidence>